<dbReference type="AlphaFoldDB" id="A0AA42CT00"/>
<dbReference type="Gene3D" id="3.50.50.60">
    <property type="entry name" value="FAD/NAD(P)-binding domain"/>
    <property type="match status" value="1"/>
</dbReference>
<accession>A0AA42CT00</accession>
<evidence type="ECO:0000256" key="2">
    <source>
        <dbReference type="PIRSR" id="PIRSR601613-1"/>
    </source>
</evidence>
<name>A0AA42CT00_9SPHN</name>
<dbReference type="EMBL" id="JANFAV010000002">
    <property type="protein sequence ID" value="MCW6533898.1"/>
    <property type="molecule type" value="Genomic_DNA"/>
</dbReference>
<dbReference type="Pfam" id="PF13450">
    <property type="entry name" value="NAD_binding_8"/>
    <property type="match status" value="1"/>
</dbReference>
<dbReference type="Proteomes" id="UP001165565">
    <property type="component" value="Unassembled WGS sequence"/>
</dbReference>
<protein>
    <submittedName>
        <fullName evidence="3">NAD(P)-binding protein</fullName>
    </submittedName>
</protein>
<comment type="caution">
    <text evidence="3">The sequence shown here is derived from an EMBL/GenBank/DDBJ whole genome shotgun (WGS) entry which is preliminary data.</text>
</comment>
<sequence length="646" mass="69375">MSDERAKDHGEDRDLGMGRRIERRDFLQGMPIAALAAGLAPQLAEAAAVERAAQDRPGYYPPALTGMRGSHPGSFEDAHALRDGDAVGSKLVDTGEVYDLVVVGAGISGLAAAHFYREAAGKGARILILDNHDDFGGHAKRNEFTVGGRQLIMNGGTMGIESPTPYSAVADGVMKTLGIRPEELAKASDDHDLYSGLGLGAGVFFDKETFGEDKLVRSPGGRRGPKSREGYAAFLAEAPLSAAVRRDILDIETGDTDYLPGLSSDEKKDRLSRISYRDFLLQHAKADPGVIAFYQHQTDGLWGCGIDAVSALDCWGSGLSGFQGLKLAPGATPRMGYTPGGYAATGGSYEFHFPDGNASIARLLVRHLIPAAIPADTAEGIVTARADYGQLDRPGNPVRIRLSSIVVNAANTSPNSRTGAAVIYRRFGKTYRVRAKHVVLASWNMMIPYICPELPDAQKAALHYLIKTPLVYTTVALRNWQAFAKLGVANVSCPGGYHTDFGLMQAQHIGRYQTPRSPDEPILVHMTRTPAKPGLSERQQHQVGRMDLLTTPLETFERNIRSQMARAMAGSGFDPARDIVGITVNRWPHGYAPEYNSLVDPDEGLPLKAARARFGAITIANADSGGGAYTDVAMDQAHRAVSELLG</sequence>
<keyword evidence="4" id="KW-1185">Reference proteome</keyword>
<evidence type="ECO:0000256" key="1">
    <source>
        <dbReference type="ARBA" id="ARBA00001974"/>
    </source>
</evidence>
<dbReference type="SUPFAM" id="SSF51905">
    <property type="entry name" value="FAD/NAD(P)-binding domain"/>
    <property type="match status" value="2"/>
</dbReference>
<reference evidence="3" key="1">
    <citation type="submission" date="2022-06" db="EMBL/GenBank/DDBJ databases">
        <title>Sphingomonas sp. nov. isolated from rhizosphere soil of tomato.</title>
        <authorList>
            <person name="Dong H."/>
            <person name="Gao R."/>
        </authorList>
    </citation>
    <scope>NUCLEOTIDE SEQUENCE</scope>
    <source>
        <strain evidence="3">MMSM24</strain>
    </source>
</reference>
<organism evidence="3 4">
    <name type="scientific">Sphingomonas lycopersici</name>
    <dbReference type="NCBI Taxonomy" id="2951807"/>
    <lineage>
        <taxon>Bacteria</taxon>
        <taxon>Pseudomonadati</taxon>
        <taxon>Pseudomonadota</taxon>
        <taxon>Alphaproteobacteria</taxon>
        <taxon>Sphingomonadales</taxon>
        <taxon>Sphingomonadaceae</taxon>
        <taxon>Sphingomonas</taxon>
    </lineage>
</organism>
<dbReference type="RefSeq" id="WP_265267940.1">
    <property type="nucleotide sequence ID" value="NZ_JANFAV010000002.1"/>
</dbReference>
<dbReference type="InterPro" id="IPR001613">
    <property type="entry name" value="Flavin_amine_oxidase"/>
</dbReference>
<gene>
    <name evidence="3" type="ORF">NEE01_03790</name>
</gene>
<dbReference type="PROSITE" id="PS51318">
    <property type="entry name" value="TAT"/>
    <property type="match status" value="1"/>
</dbReference>
<feature type="binding site" evidence="2">
    <location>
        <position position="108"/>
    </location>
    <ligand>
        <name>substrate</name>
    </ligand>
</feature>
<comment type="cofactor">
    <cofactor evidence="1">
        <name>FAD</name>
        <dbReference type="ChEBI" id="CHEBI:57692"/>
    </cofactor>
</comment>
<dbReference type="InterPro" id="IPR036188">
    <property type="entry name" value="FAD/NAD-bd_sf"/>
</dbReference>
<evidence type="ECO:0000313" key="3">
    <source>
        <dbReference type="EMBL" id="MCW6533898.1"/>
    </source>
</evidence>
<proteinExistence type="predicted"/>
<dbReference type="PRINTS" id="PR00757">
    <property type="entry name" value="AMINEOXDASEF"/>
</dbReference>
<dbReference type="InterPro" id="IPR006311">
    <property type="entry name" value="TAT_signal"/>
</dbReference>
<dbReference type="GO" id="GO:0016491">
    <property type="term" value="F:oxidoreductase activity"/>
    <property type="evidence" value="ECO:0007669"/>
    <property type="project" value="InterPro"/>
</dbReference>
<evidence type="ECO:0000313" key="4">
    <source>
        <dbReference type="Proteomes" id="UP001165565"/>
    </source>
</evidence>